<dbReference type="InterPro" id="IPR043129">
    <property type="entry name" value="ATPase_NBD"/>
</dbReference>
<dbReference type="Proteomes" id="UP000009222">
    <property type="component" value="Chromosome"/>
</dbReference>
<organism evidence="5 6">
    <name type="scientific">Leadbettera azotonutricia (strain ATCC BAA-888 / DSM 13862 / ZAS-9)</name>
    <name type="common">Treponema azotonutricium</name>
    <dbReference type="NCBI Taxonomy" id="545695"/>
    <lineage>
        <taxon>Bacteria</taxon>
        <taxon>Pseudomonadati</taxon>
        <taxon>Spirochaetota</taxon>
        <taxon>Spirochaetia</taxon>
        <taxon>Spirochaetales</taxon>
        <taxon>Breznakiellaceae</taxon>
        <taxon>Leadbettera</taxon>
    </lineage>
</organism>
<dbReference type="Gene3D" id="3.30.420.40">
    <property type="match status" value="2"/>
</dbReference>
<dbReference type="EMBL" id="CP001841">
    <property type="protein sequence ID" value="AEF83295.1"/>
    <property type="molecule type" value="Genomic_DNA"/>
</dbReference>
<dbReference type="PROSITE" id="PS00297">
    <property type="entry name" value="HSP70_1"/>
    <property type="match status" value="1"/>
</dbReference>
<dbReference type="InterPro" id="IPR018181">
    <property type="entry name" value="Heat_shock_70_CS"/>
</dbReference>
<dbReference type="SMR" id="F5Y7K2"/>
<dbReference type="RefSeq" id="WP_015710912.1">
    <property type="nucleotide sequence ID" value="NC_015577.1"/>
</dbReference>
<sequence length="547" mass="59325">MATYGIDLGTTYSAISTLDDNGKPVIIENQIEGKPTLASAVYFPADESDTPVIGDIAKNSSELEGDRVIQFIKRDIGKADGRTFNFGGIKYNPITLSSLILKRLSEYAKEQGHDVHDVVITCPAYFGIEERNATRQAGEVAGFNVLSIINEPTAAALNYCAREFKENRTIMVYDLGGGTFDVSILKMSVDNNDAANIDIIATDGNDRLGGKDWDDRLFQHLLIAYCNENGTTPEDSDVGLKQAIRSNVEGIKKKLSQLASTKATISYNGDTTKLEVTQEQFNDMTKDLVAQTTGFIDSILGKSKLSEQDIDIVLLVGGSTFMPMVFNTISERFPNKVRREDPDLAVAKGAALYAAMKVNEQLLAENPNAGSAGDKSGVLPLIGKPMKVNDKAPRSFGPGVMFDNEYKVDNLILIGEDSPVEATGNYATMADNQQEILIRVFENSSDDPNNRQLVPCVDSEGNEQYTDPALKMKKIGELTLGLPTHTPKNSPIEVTFKLDPSGLFVKAVNSKTGDTVETSLISDNTLTEEELKKATTALAAITTTSEA</sequence>
<dbReference type="Pfam" id="PF00012">
    <property type="entry name" value="HSP70"/>
    <property type="match status" value="1"/>
</dbReference>
<dbReference type="PANTHER" id="PTHR19375">
    <property type="entry name" value="HEAT SHOCK PROTEIN 70KDA"/>
    <property type="match status" value="1"/>
</dbReference>
<name>F5Y7K2_LEAAZ</name>
<evidence type="ECO:0000256" key="3">
    <source>
        <dbReference type="ARBA" id="ARBA00022840"/>
    </source>
</evidence>
<evidence type="ECO:0000256" key="2">
    <source>
        <dbReference type="ARBA" id="ARBA00022741"/>
    </source>
</evidence>
<proteinExistence type="inferred from homology"/>
<dbReference type="InParanoid" id="F5Y7K2"/>
<dbReference type="eggNOG" id="COG0443">
    <property type="taxonomic scope" value="Bacteria"/>
</dbReference>
<evidence type="ECO:0000256" key="4">
    <source>
        <dbReference type="RuleBase" id="RU003322"/>
    </source>
</evidence>
<dbReference type="SUPFAM" id="SSF53067">
    <property type="entry name" value="Actin-like ATPase domain"/>
    <property type="match status" value="2"/>
</dbReference>
<evidence type="ECO:0000313" key="6">
    <source>
        <dbReference type="Proteomes" id="UP000009222"/>
    </source>
</evidence>
<dbReference type="Gene3D" id="2.60.34.10">
    <property type="entry name" value="Substrate Binding Domain Of DNAk, Chain A, domain 1"/>
    <property type="match status" value="1"/>
</dbReference>
<dbReference type="AlphaFoldDB" id="F5Y7K2"/>
<accession>F5Y7K2</accession>
<dbReference type="InterPro" id="IPR013126">
    <property type="entry name" value="Hsp_70_fam"/>
</dbReference>
<comment type="similarity">
    <text evidence="1 4">Belongs to the heat shock protein 70 family.</text>
</comment>
<dbReference type="OrthoDB" id="9766019at2"/>
<dbReference type="SUPFAM" id="SSF100920">
    <property type="entry name" value="Heat shock protein 70kD (HSP70), peptide-binding domain"/>
    <property type="match status" value="1"/>
</dbReference>
<protein>
    <submittedName>
        <fullName evidence="5">2-hexadecenal reductase</fullName>
    </submittedName>
</protein>
<dbReference type="Gene3D" id="3.90.640.10">
    <property type="entry name" value="Actin, Chain A, domain 4"/>
    <property type="match status" value="1"/>
</dbReference>
<reference evidence="6" key="1">
    <citation type="submission" date="2009-12" db="EMBL/GenBank/DDBJ databases">
        <title>Complete sequence of Treponema azotonutricium strain ZAS-9.</title>
        <authorList>
            <person name="Tetu S.G."/>
            <person name="Matson E."/>
            <person name="Ren Q."/>
            <person name="Seshadri R."/>
            <person name="Elbourne L."/>
            <person name="Hassan K.A."/>
            <person name="Durkin A."/>
            <person name="Radune D."/>
            <person name="Mohamoud Y."/>
            <person name="Shay R."/>
            <person name="Jin S."/>
            <person name="Zhang X."/>
            <person name="Lucey K."/>
            <person name="Ballor N.R."/>
            <person name="Ottesen E."/>
            <person name="Rosenthal R."/>
            <person name="Allen A."/>
            <person name="Leadbetter J.R."/>
            <person name="Paulsen I.T."/>
        </authorList>
    </citation>
    <scope>NUCLEOTIDE SEQUENCE [LARGE SCALE GENOMIC DNA]</scope>
    <source>
        <strain evidence="6">ATCC BAA-888 / DSM 13862 / ZAS-9</strain>
    </source>
</reference>
<evidence type="ECO:0000313" key="5">
    <source>
        <dbReference type="EMBL" id="AEF83295.1"/>
    </source>
</evidence>
<dbReference type="InterPro" id="IPR029047">
    <property type="entry name" value="HSP70_peptide-bd_sf"/>
</dbReference>
<gene>
    <name evidence="5" type="ordered locus">TREAZ_1076</name>
</gene>
<dbReference type="GO" id="GO:0140662">
    <property type="term" value="F:ATP-dependent protein folding chaperone"/>
    <property type="evidence" value="ECO:0007669"/>
    <property type="project" value="InterPro"/>
</dbReference>
<keyword evidence="3 4" id="KW-0067">ATP-binding</keyword>
<dbReference type="PROSITE" id="PS00329">
    <property type="entry name" value="HSP70_2"/>
    <property type="match status" value="1"/>
</dbReference>
<dbReference type="KEGG" id="taz:TREAZ_1076"/>
<dbReference type="PRINTS" id="PR00301">
    <property type="entry name" value="HEATSHOCK70"/>
</dbReference>
<dbReference type="CDD" id="cd24029">
    <property type="entry name" value="ASKHA_NBD_HSP70_DnaK_HscA_HscC"/>
    <property type="match status" value="1"/>
</dbReference>
<dbReference type="GO" id="GO:0005524">
    <property type="term" value="F:ATP binding"/>
    <property type="evidence" value="ECO:0007669"/>
    <property type="project" value="UniProtKB-KW"/>
</dbReference>
<dbReference type="HOGENOM" id="CLU_005965_0_0_12"/>
<reference evidence="5 6" key="2">
    <citation type="journal article" date="2011" name="ISME J.">
        <title>RNA-seq reveals cooperative metabolic interactions between two termite-gut spirochete species in co-culture.</title>
        <authorList>
            <person name="Rosenthal A.Z."/>
            <person name="Matson E.G."/>
            <person name="Eldar A."/>
            <person name="Leadbetter J.R."/>
        </authorList>
    </citation>
    <scope>NUCLEOTIDE SEQUENCE [LARGE SCALE GENOMIC DNA]</scope>
    <source>
        <strain evidence="6">ATCC BAA-888 / DSM 13862 / ZAS-9</strain>
    </source>
</reference>
<evidence type="ECO:0000256" key="1">
    <source>
        <dbReference type="ARBA" id="ARBA00007381"/>
    </source>
</evidence>
<dbReference type="STRING" id="545695.TREAZ_1076"/>
<keyword evidence="2 4" id="KW-0547">Nucleotide-binding</keyword>
<keyword evidence="6" id="KW-1185">Reference proteome</keyword>